<feature type="transmembrane region" description="Helical" evidence="7">
    <location>
        <begin position="439"/>
        <end position="460"/>
    </location>
</feature>
<dbReference type="PANTHER" id="PTHR23502:SF68">
    <property type="entry name" value="MULTIDRUG TRANSPORTER, PUTATIVE (AFU_ORTHOLOGUE AFUA_3G01120)-RELATED"/>
    <property type="match status" value="1"/>
</dbReference>
<evidence type="ECO:0000256" key="6">
    <source>
        <dbReference type="SAM" id="MobiDB-lite"/>
    </source>
</evidence>
<organism evidence="8 9">
    <name type="scientific">Xylaria arbuscula</name>
    <dbReference type="NCBI Taxonomy" id="114810"/>
    <lineage>
        <taxon>Eukaryota</taxon>
        <taxon>Fungi</taxon>
        <taxon>Dikarya</taxon>
        <taxon>Ascomycota</taxon>
        <taxon>Pezizomycotina</taxon>
        <taxon>Sordariomycetes</taxon>
        <taxon>Xylariomycetidae</taxon>
        <taxon>Xylariales</taxon>
        <taxon>Xylariaceae</taxon>
        <taxon>Xylaria</taxon>
    </lineage>
</organism>
<dbReference type="EMBL" id="JANPWZ010000862">
    <property type="protein sequence ID" value="KAJ3571217.1"/>
    <property type="molecule type" value="Genomic_DNA"/>
</dbReference>
<feature type="transmembrane region" description="Helical" evidence="7">
    <location>
        <begin position="397"/>
        <end position="419"/>
    </location>
</feature>
<keyword evidence="3 7" id="KW-0812">Transmembrane</keyword>
<gene>
    <name evidence="8" type="ORF">NPX13_g5459</name>
</gene>
<evidence type="ECO:0000256" key="5">
    <source>
        <dbReference type="ARBA" id="ARBA00023136"/>
    </source>
</evidence>
<proteinExistence type="inferred from homology"/>
<keyword evidence="9" id="KW-1185">Reference proteome</keyword>
<feature type="transmembrane region" description="Helical" evidence="7">
    <location>
        <begin position="187"/>
        <end position="207"/>
    </location>
</feature>
<dbReference type="PANTHER" id="PTHR23502">
    <property type="entry name" value="MAJOR FACILITATOR SUPERFAMILY"/>
    <property type="match status" value="1"/>
</dbReference>
<reference evidence="8" key="1">
    <citation type="submission" date="2022-07" db="EMBL/GenBank/DDBJ databases">
        <title>Genome Sequence of Xylaria arbuscula.</title>
        <authorList>
            <person name="Buettner E."/>
        </authorList>
    </citation>
    <scope>NUCLEOTIDE SEQUENCE</scope>
    <source>
        <strain evidence="8">VT107</strain>
    </source>
</reference>
<feature type="transmembrane region" description="Helical" evidence="7">
    <location>
        <begin position="155"/>
        <end position="175"/>
    </location>
</feature>
<feature type="transmembrane region" description="Helical" evidence="7">
    <location>
        <begin position="280"/>
        <end position="302"/>
    </location>
</feature>
<feature type="transmembrane region" description="Helical" evidence="7">
    <location>
        <begin position="595"/>
        <end position="618"/>
    </location>
</feature>
<feature type="compositionally biased region" description="Polar residues" evidence="6">
    <location>
        <begin position="1"/>
        <end position="13"/>
    </location>
</feature>
<sequence>MSTRPESEQSTIDIAQIEKSFPAPPKSSYGFRKTLPPLPPMAEIEKDAAEAIALEKAMAEEAESNLSPLRSELEKGQPSPPPPFGLSRTMPRRISGDESRPGTASTRRYSFVSIDPKRNLKYGTGKNCTVELSPQPSEDPNDPLNWPLWKKDLNLLALLSMVAVVGAMKTALISVHRVLAEEQGTDYTSAAALTAVPLIFSAVSGMASSILAKVWGKRPVYLSSMVLVFIGSAWNINTRRDYAQNMAARIFQGLGWGAFDTLVLGSILDTYFEHERRPKILLYNAVSLAATWGAPLIGSVASMGARGVATQFEIFTPFIVALMPLLILGAPETNYTRSSFDESDNETFPTLHRSQSRLPTITFSRDAVIGYLKDVRFLSYKAILVDSSLLLQAPRAAVAPSTLLLFVLTILPYVSLWGLTSSLSLLFSRSPFGLVESSIGLIFFAPFLLGTAVVLGLYWLFRQRQFSRTIHLLVLAVGTTFASIGILGFGLYIVGSAERPGAGQSVMIWDLSFTHNSISFPVISFLLGLIALGSATLDGTIQPIVQQSTAFTSANLNVALRNIADMQAGLAASRNLVAGAFILGLPNVVRTWDGLRGSAIGMGIVQIFVTAVVAAVCFDLGQHVKRLDGVVMGLVDLSSLKNRGSFFDAD</sequence>
<name>A0A9W8NDZ6_9PEZI</name>
<evidence type="ECO:0000256" key="3">
    <source>
        <dbReference type="ARBA" id="ARBA00022692"/>
    </source>
</evidence>
<feature type="region of interest" description="Disordered" evidence="6">
    <location>
        <begin position="55"/>
        <end position="106"/>
    </location>
</feature>
<evidence type="ECO:0000256" key="7">
    <source>
        <dbReference type="SAM" id="Phobius"/>
    </source>
</evidence>
<dbReference type="Proteomes" id="UP001148614">
    <property type="component" value="Unassembled WGS sequence"/>
</dbReference>
<dbReference type="AlphaFoldDB" id="A0A9W8NDZ6"/>
<protein>
    <recommendedName>
        <fullName evidence="10">Major facilitator superfamily (MFS) profile domain-containing protein</fullName>
    </recommendedName>
</protein>
<dbReference type="InterPro" id="IPR036259">
    <property type="entry name" value="MFS_trans_sf"/>
</dbReference>
<comment type="caution">
    <text evidence="8">The sequence shown here is derived from an EMBL/GenBank/DDBJ whole genome shotgun (WGS) entry which is preliminary data.</text>
</comment>
<dbReference type="SUPFAM" id="SSF103473">
    <property type="entry name" value="MFS general substrate transporter"/>
    <property type="match status" value="1"/>
</dbReference>
<dbReference type="Gene3D" id="1.20.1250.20">
    <property type="entry name" value="MFS general substrate transporter like domains"/>
    <property type="match status" value="1"/>
</dbReference>
<feature type="transmembrane region" description="Helical" evidence="7">
    <location>
        <begin position="314"/>
        <end position="330"/>
    </location>
</feature>
<dbReference type="InterPro" id="IPR011701">
    <property type="entry name" value="MFS"/>
</dbReference>
<evidence type="ECO:0000313" key="8">
    <source>
        <dbReference type="EMBL" id="KAJ3571217.1"/>
    </source>
</evidence>
<evidence type="ECO:0000256" key="2">
    <source>
        <dbReference type="ARBA" id="ARBA00008335"/>
    </source>
</evidence>
<evidence type="ECO:0000256" key="4">
    <source>
        <dbReference type="ARBA" id="ARBA00022989"/>
    </source>
</evidence>
<dbReference type="GO" id="GO:0016020">
    <property type="term" value="C:membrane"/>
    <property type="evidence" value="ECO:0007669"/>
    <property type="project" value="UniProtKB-SubCell"/>
</dbReference>
<accession>A0A9W8NDZ6</accession>
<dbReference type="GO" id="GO:0022857">
    <property type="term" value="F:transmembrane transporter activity"/>
    <property type="evidence" value="ECO:0007669"/>
    <property type="project" value="InterPro"/>
</dbReference>
<comment type="subcellular location">
    <subcellularLocation>
        <location evidence="1">Membrane</location>
        <topology evidence="1">Multi-pass membrane protein</topology>
    </subcellularLocation>
</comment>
<dbReference type="VEuPathDB" id="FungiDB:F4678DRAFT_435807"/>
<dbReference type="Pfam" id="PF07690">
    <property type="entry name" value="MFS_1"/>
    <property type="match status" value="1"/>
</dbReference>
<keyword evidence="5 7" id="KW-0472">Membrane</keyword>
<evidence type="ECO:0000313" key="9">
    <source>
        <dbReference type="Proteomes" id="UP001148614"/>
    </source>
</evidence>
<comment type="similarity">
    <text evidence="2">Belongs to the major facilitator superfamily.</text>
</comment>
<feature type="transmembrane region" description="Helical" evidence="7">
    <location>
        <begin position="248"/>
        <end position="268"/>
    </location>
</feature>
<keyword evidence="4 7" id="KW-1133">Transmembrane helix</keyword>
<feature type="transmembrane region" description="Helical" evidence="7">
    <location>
        <begin position="472"/>
        <end position="493"/>
    </location>
</feature>
<feature type="region of interest" description="Disordered" evidence="6">
    <location>
        <begin position="1"/>
        <end position="34"/>
    </location>
</feature>
<evidence type="ECO:0000256" key="1">
    <source>
        <dbReference type="ARBA" id="ARBA00004141"/>
    </source>
</evidence>
<evidence type="ECO:0008006" key="10">
    <source>
        <dbReference type="Google" id="ProtNLM"/>
    </source>
</evidence>
<feature type="transmembrane region" description="Helical" evidence="7">
    <location>
        <begin position="219"/>
        <end position="236"/>
    </location>
</feature>
<feature type="transmembrane region" description="Helical" evidence="7">
    <location>
        <begin position="513"/>
        <end position="532"/>
    </location>
</feature>
<feature type="transmembrane region" description="Helical" evidence="7">
    <location>
        <begin position="571"/>
        <end position="589"/>
    </location>
</feature>